<dbReference type="Proteomes" id="UP000290900">
    <property type="component" value="Unassembled WGS sequence"/>
</dbReference>
<evidence type="ECO:0000313" key="2">
    <source>
        <dbReference type="EMBL" id="VEU21276.1"/>
    </source>
</evidence>
<proteinExistence type="predicted"/>
<protein>
    <submittedName>
        <fullName evidence="2">DEKNAAC102313</fullName>
    </submittedName>
</protein>
<feature type="compositionally biased region" description="Acidic residues" evidence="1">
    <location>
        <begin position="338"/>
        <end position="353"/>
    </location>
</feature>
<feature type="compositionally biased region" description="Basic and acidic residues" evidence="1">
    <location>
        <begin position="301"/>
        <end position="319"/>
    </location>
</feature>
<evidence type="ECO:0000313" key="3">
    <source>
        <dbReference type="Proteomes" id="UP000290900"/>
    </source>
</evidence>
<keyword evidence="3" id="KW-1185">Reference proteome</keyword>
<feature type="compositionally biased region" description="Acidic residues" evidence="1">
    <location>
        <begin position="153"/>
        <end position="164"/>
    </location>
</feature>
<evidence type="ECO:0000256" key="1">
    <source>
        <dbReference type="SAM" id="MobiDB-lite"/>
    </source>
</evidence>
<feature type="compositionally biased region" description="Basic and acidic residues" evidence="1">
    <location>
        <begin position="261"/>
        <end position="271"/>
    </location>
</feature>
<organism evidence="2 3">
    <name type="scientific">Brettanomyces naardenensis</name>
    <name type="common">Yeast</name>
    <dbReference type="NCBI Taxonomy" id="13370"/>
    <lineage>
        <taxon>Eukaryota</taxon>
        <taxon>Fungi</taxon>
        <taxon>Dikarya</taxon>
        <taxon>Ascomycota</taxon>
        <taxon>Saccharomycotina</taxon>
        <taxon>Pichiomycetes</taxon>
        <taxon>Pichiales</taxon>
        <taxon>Pichiaceae</taxon>
        <taxon>Brettanomyces</taxon>
    </lineage>
</organism>
<dbReference type="OrthoDB" id="3993599at2759"/>
<dbReference type="AlphaFoldDB" id="A0A448YK53"/>
<dbReference type="EMBL" id="CAACVR010000012">
    <property type="protein sequence ID" value="VEU21276.1"/>
    <property type="molecule type" value="Genomic_DNA"/>
</dbReference>
<accession>A0A448YK53</accession>
<reference evidence="2 3" key="1">
    <citation type="submission" date="2018-12" db="EMBL/GenBank/DDBJ databases">
        <authorList>
            <person name="Tiukova I."/>
            <person name="Dainat J."/>
        </authorList>
    </citation>
    <scope>NUCLEOTIDE SEQUENCE [LARGE SCALE GENOMIC DNA]</scope>
</reference>
<feature type="region of interest" description="Disordered" evidence="1">
    <location>
        <begin position="131"/>
        <end position="375"/>
    </location>
</feature>
<name>A0A448YK53_BRENA</name>
<dbReference type="InParanoid" id="A0A448YK53"/>
<gene>
    <name evidence="2" type="ORF">BRENAR_LOCUS2011</name>
</gene>
<sequence>MFFITPDYCYQGCAPSGSCAFQTPTDRYRSQLQQKLREREITLSRPVVSSLEDADNYYLWLEKRNLAPYGVDVHSFNNYQLRNTNRTLLIKSRADQYYDTFNLPSDASGEVNYRLMNDGYSLLVVVPKRRADEEVGRDSTGKRVSKTVPESNESNEEESSDEEVVERSRTESPVETPVETPAETPVVSPAESPAVSPAQSPATPSDEIAKSTKPVLPDNSASEFEVKVNIIHNDEKADEAVSGPAEEPTELTENGTQLEESADRPVEHEAQSPHIFSIPISFGSSEDIPVSNDVPMADSEEPAKDTEEPVLQEKEEDRSTSLLKNYETIKRKTVFPPDEAEADEDDEMTDEPSDSSSTKAQKSPILEDLVDEEFM</sequence>
<feature type="compositionally biased region" description="Basic and acidic residues" evidence="1">
    <location>
        <begin position="131"/>
        <end position="141"/>
    </location>
</feature>